<dbReference type="AlphaFoldDB" id="A0A2A9DU04"/>
<evidence type="ECO:0000313" key="2">
    <source>
        <dbReference type="EMBL" id="PFG30083.1"/>
    </source>
</evidence>
<name>A0A2A9DU04_9MICO</name>
<dbReference type="Proteomes" id="UP000221369">
    <property type="component" value="Unassembled WGS sequence"/>
</dbReference>
<sequence length="82" mass="9092">MAEPEHSSDADPARSAEARLLFWLKVPYVADVALVIIGAALLFVDNAVGWWVLVFAAVRAVIGTIALFWLYPRLKRRSGHSE</sequence>
<evidence type="ECO:0000313" key="3">
    <source>
        <dbReference type="Proteomes" id="UP000221369"/>
    </source>
</evidence>
<reference evidence="2 3" key="1">
    <citation type="submission" date="2017-10" db="EMBL/GenBank/DDBJ databases">
        <title>Sequencing the genomes of 1000 actinobacteria strains.</title>
        <authorList>
            <person name="Klenk H.-P."/>
        </authorList>
    </citation>
    <scope>NUCLEOTIDE SEQUENCE [LARGE SCALE GENOMIC DNA]</scope>
    <source>
        <strain evidence="2 3">DSM 21798</strain>
    </source>
</reference>
<organism evidence="2 3">
    <name type="scientific">Paramicrobacterium agarici</name>
    <dbReference type="NCBI Taxonomy" id="630514"/>
    <lineage>
        <taxon>Bacteria</taxon>
        <taxon>Bacillati</taxon>
        <taxon>Actinomycetota</taxon>
        <taxon>Actinomycetes</taxon>
        <taxon>Micrococcales</taxon>
        <taxon>Microbacteriaceae</taxon>
        <taxon>Paramicrobacterium</taxon>
    </lineage>
</organism>
<dbReference type="EMBL" id="PDJE01000001">
    <property type="protein sequence ID" value="PFG30083.1"/>
    <property type="molecule type" value="Genomic_DNA"/>
</dbReference>
<accession>A0A2A9DU04</accession>
<feature type="transmembrane region" description="Helical" evidence="1">
    <location>
        <begin position="20"/>
        <end position="44"/>
    </location>
</feature>
<dbReference type="RefSeq" id="WP_098406587.1">
    <property type="nucleotide sequence ID" value="NZ_PDJE01000001.1"/>
</dbReference>
<keyword evidence="3" id="KW-1185">Reference proteome</keyword>
<proteinExistence type="predicted"/>
<keyword evidence="1" id="KW-1133">Transmembrane helix</keyword>
<keyword evidence="1" id="KW-0812">Transmembrane</keyword>
<protein>
    <submittedName>
        <fullName evidence="2">Uncharacterized protein</fullName>
    </submittedName>
</protein>
<keyword evidence="1" id="KW-0472">Membrane</keyword>
<comment type="caution">
    <text evidence="2">The sequence shown here is derived from an EMBL/GenBank/DDBJ whole genome shotgun (WGS) entry which is preliminary data.</text>
</comment>
<gene>
    <name evidence="2" type="ORF">ATJ78_1004</name>
</gene>
<evidence type="ECO:0000256" key="1">
    <source>
        <dbReference type="SAM" id="Phobius"/>
    </source>
</evidence>
<feature type="transmembrane region" description="Helical" evidence="1">
    <location>
        <begin position="50"/>
        <end position="71"/>
    </location>
</feature>